<sequence>MTAGARALPDVGTPRLIGRDHELARLTAALTDPGVVLVSGEAGIGKSRLVRELPPGPGVLVARCPPLREALTLGPVVDALRQARPGVADLALSPLAGTLRPLFPEWDLPPAPDALSDARAARHRLLRALAEVLDRLDVGVLVVEDVHWADETTLEFLLFLAARQQRRPGLVLTYRPDEVGDDSLLLRLSSRYPRITLGALDVDQTAELVSSMLGDERVSEPFARFLHRHTDGIPFALEESVRLLRDRADLIRQGGEWIRRSLDEIAVPPTIRDAVAERLVRLAPDAQAVLKACAVLSTAATDNDVTSVSGLPADRAGRAIDEAARSGLLVEDDRGRLGFRHLLAAKAVYDGIGGRERRELHRRSGRALAERDPAPVAVLAHHFREAGETAKWCEYAERAADLALASGDHHTAVSFLHGLLAEPELPPTAVARLARKTPLFAFTGYLGRVDLVRTVRGVLDSAVLDRRERAEVRSQLGRLLMHAGDYTTGAAELARAIPDLADNPVAAAQAMSVLGRPAGTAWSAQEHREWLDRAETVITSAVPAAERLSFVVDRATALLEMGDEAGWAVAATVPDDDSADPLQIARGLLNFGDAAVHWGRYGEARAKLTRGVELAERHGLERLRDMILATLIHLDWLTGDWAGLADRVAGFADLAEEPLIQLDTTMVGALLQAATAPDPDVERKLTLVLDDARARGIADMPLEPAAALARAHLAAGRVAEALEVTDEPMAVVAHKQIWLWARELAPVRVEALLAAGRDAEARRLAEEFAASRSGATVAAAALVCRALLTRASGDHARAAREWADAAAAWEALPRPYDALLAREREAACLLESDDTREAGLARLDEVLLGFEALGAGAGAERVRATQREHGAATAVWRGGRRGYGDQLSPRELEVVRLLLTGLTNPEIARVLSRSPKTVAAQLNSAMRKHRVTSRTALAVSATQAGIKPATPRAAAD</sequence>
<evidence type="ECO:0000313" key="4">
    <source>
        <dbReference type="EMBL" id="WIV54114.1"/>
    </source>
</evidence>
<proteinExistence type="predicted"/>
<dbReference type="Gene3D" id="1.25.40.10">
    <property type="entry name" value="Tetratricopeptide repeat domain"/>
    <property type="match status" value="1"/>
</dbReference>
<dbReference type="CDD" id="cd06170">
    <property type="entry name" value="LuxR_C_like"/>
    <property type="match status" value="1"/>
</dbReference>
<dbReference type="InterPro" id="IPR011990">
    <property type="entry name" value="TPR-like_helical_dom_sf"/>
</dbReference>
<evidence type="ECO:0000256" key="1">
    <source>
        <dbReference type="ARBA" id="ARBA00022741"/>
    </source>
</evidence>
<dbReference type="Gene3D" id="1.10.10.10">
    <property type="entry name" value="Winged helix-like DNA-binding domain superfamily/Winged helix DNA-binding domain"/>
    <property type="match status" value="1"/>
</dbReference>
<dbReference type="Pfam" id="PF00196">
    <property type="entry name" value="GerE"/>
    <property type="match status" value="1"/>
</dbReference>
<reference evidence="4 5" key="1">
    <citation type="submission" date="2023-06" db="EMBL/GenBank/DDBJ databases">
        <authorList>
            <person name="Oyuntsetseg B."/>
            <person name="Kim S.B."/>
        </authorList>
    </citation>
    <scope>NUCLEOTIDE SEQUENCE [LARGE SCALE GENOMIC DNA]</scope>
    <source>
        <strain evidence="4 5">2-2</strain>
    </source>
</reference>
<dbReference type="PANTHER" id="PTHR16305">
    <property type="entry name" value="TESTICULAR SOLUBLE ADENYLYL CYCLASE"/>
    <property type="match status" value="1"/>
</dbReference>
<evidence type="ECO:0000256" key="2">
    <source>
        <dbReference type="ARBA" id="ARBA00022840"/>
    </source>
</evidence>
<dbReference type="SUPFAM" id="SSF46894">
    <property type="entry name" value="C-terminal effector domain of the bipartite response regulators"/>
    <property type="match status" value="1"/>
</dbReference>
<dbReference type="InterPro" id="IPR027417">
    <property type="entry name" value="P-loop_NTPase"/>
</dbReference>
<dbReference type="InterPro" id="IPR000792">
    <property type="entry name" value="Tscrpt_reg_LuxR_C"/>
</dbReference>
<name>A0ABY8XER7_9PSEU</name>
<keyword evidence="2" id="KW-0067">ATP-binding</keyword>
<dbReference type="PROSITE" id="PS50043">
    <property type="entry name" value="HTH_LUXR_2"/>
    <property type="match status" value="1"/>
</dbReference>
<dbReference type="PROSITE" id="PS00622">
    <property type="entry name" value="HTH_LUXR_1"/>
    <property type="match status" value="1"/>
</dbReference>
<evidence type="ECO:0000259" key="3">
    <source>
        <dbReference type="PROSITE" id="PS50043"/>
    </source>
</evidence>
<organism evidence="4 5">
    <name type="scientific">Amycolatopsis nalaikhensis</name>
    <dbReference type="NCBI Taxonomy" id="715472"/>
    <lineage>
        <taxon>Bacteria</taxon>
        <taxon>Bacillati</taxon>
        <taxon>Actinomycetota</taxon>
        <taxon>Actinomycetes</taxon>
        <taxon>Pseudonocardiales</taxon>
        <taxon>Pseudonocardiaceae</taxon>
        <taxon>Amycolatopsis</taxon>
    </lineage>
</organism>
<dbReference type="RefSeq" id="WP_285450677.1">
    <property type="nucleotide sequence ID" value="NZ_CP127173.1"/>
</dbReference>
<dbReference type="EMBL" id="CP127173">
    <property type="protein sequence ID" value="WIV54114.1"/>
    <property type="molecule type" value="Genomic_DNA"/>
</dbReference>
<dbReference type="PANTHER" id="PTHR16305:SF35">
    <property type="entry name" value="TRANSCRIPTIONAL ACTIVATOR DOMAIN"/>
    <property type="match status" value="1"/>
</dbReference>
<feature type="domain" description="HTH luxR-type" evidence="3">
    <location>
        <begin position="880"/>
        <end position="945"/>
    </location>
</feature>
<dbReference type="InterPro" id="IPR036388">
    <property type="entry name" value="WH-like_DNA-bd_sf"/>
</dbReference>
<dbReference type="SMART" id="SM00421">
    <property type="entry name" value="HTH_LUXR"/>
    <property type="match status" value="1"/>
</dbReference>
<evidence type="ECO:0000313" key="5">
    <source>
        <dbReference type="Proteomes" id="UP001227101"/>
    </source>
</evidence>
<keyword evidence="5" id="KW-1185">Reference proteome</keyword>
<gene>
    <name evidence="4" type="ORF">QP939_35340</name>
</gene>
<dbReference type="Pfam" id="PF13191">
    <property type="entry name" value="AAA_16"/>
    <property type="match status" value="1"/>
</dbReference>
<dbReference type="Proteomes" id="UP001227101">
    <property type="component" value="Chromosome"/>
</dbReference>
<dbReference type="InterPro" id="IPR041664">
    <property type="entry name" value="AAA_16"/>
</dbReference>
<dbReference type="InterPro" id="IPR016032">
    <property type="entry name" value="Sig_transdc_resp-reg_C-effctor"/>
</dbReference>
<keyword evidence="1" id="KW-0547">Nucleotide-binding</keyword>
<accession>A0ABY8XER7</accession>
<protein>
    <submittedName>
        <fullName evidence="4">AAA family ATPase</fullName>
    </submittedName>
</protein>
<dbReference type="PRINTS" id="PR00038">
    <property type="entry name" value="HTHLUXR"/>
</dbReference>
<dbReference type="SUPFAM" id="SSF52540">
    <property type="entry name" value="P-loop containing nucleoside triphosphate hydrolases"/>
    <property type="match status" value="1"/>
</dbReference>